<sequence length="78" mass="8854">MQRTLNNSNPEIKAKDLKGSSLKSMGNPIQDMIDISHQEIEEVETNYYERYGTISVGIGFDITMIYLIGGKLEFRLPT</sequence>
<dbReference type="AlphaFoldDB" id="E1YIY9"/>
<name>E1YIY9_9BACT</name>
<accession>E1YIY9</accession>
<organism evidence="2">
    <name type="scientific">uncultured Desulfobacterium sp</name>
    <dbReference type="NCBI Taxonomy" id="201089"/>
    <lineage>
        <taxon>Bacteria</taxon>
        <taxon>Pseudomonadati</taxon>
        <taxon>Thermodesulfobacteriota</taxon>
        <taxon>Desulfobacteria</taxon>
        <taxon>Desulfobacterales</taxon>
        <taxon>Desulfobacteriaceae</taxon>
        <taxon>Desulfobacterium</taxon>
        <taxon>environmental samples</taxon>
    </lineage>
</organism>
<gene>
    <name evidence="2" type="ORF">N47_K27730</name>
</gene>
<evidence type="ECO:0000256" key="1">
    <source>
        <dbReference type="SAM" id="MobiDB-lite"/>
    </source>
</evidence>
<feature type="region of interest" description="Disordered" evidence="1">
    <location>
        <begin position="1"/>
        <end position="25"/>
    </location>
</feature>
<proteinExistence type="predicted"/>
<dbReference type="EMBL" id="FR695876">
    <property type="protein sequence ID" value="CBX30533.1"/>
    <property type="molecule type" value="Genomic_DNA"/>
</dbReference>
<protein>
    <submittedName>
        <fullName evidence="2">Uncharacterized protein</fullName>
    </submittedName>
</protein>
<evidence type="ECO:0000313" key="2">
    <source>
        <dbReference type="EMBL" id="CBX30533.1"/>
    </source>
</evidence>
<feature type="compositionally biased region" description="Polar residues" evidence="1">
    <location>
        <begin position="1"/>
        <end position="10"/>
    </location>
</feature>
<reference evidence="2" key="1">
    <citation type="journal article" date="2011" name="Environ. Microbiol.">
        <title>Genomic insights into the metabolic potential of the polycyclic aromatic hydrocarbon degrading sulfate-reducing Deltaproteobacterium N47.</title>
        <authorList>
            <person name="Bergmann F."/>
            <person name="Selesi D."/>
            <person name="Weinmaier T."/>
            <person name="Tischler P."/>
            <person name="Rattei T."/>
            <person name="Meckenstock R.U."/>
        </authorList>
    </citation>
    <scope>NUCLEOTIDE SEQUENCE</scope>
</reference>